<gene>
    <name evidence="1" type="ORF">SAMN05216516_104166</name>
</gene>
<evidence type="ECO:0000313" key="1">
    <source>
        <dbReference type="EMBL" id="SFN25649.1"/>
    </source>
</evidence>
<dbReference type="Proteomes" id="UP000242222">
    <property type="component" value="Unassembled WGS sequence"/>
</dbReference>
<name>A0A1I4XK88_9GAMM</name>
<organism evidence="1 2">
    <name type="scientific">Izhakiella capsodis</name>
    <dbReference type="NCBI Taxonomy" id="1367852"/>
    <lineage>
        <taxon>Bacteria</taxon>
        <taxon>Pseudomonadati</taxon>
        <taxon>Pseudomonadota</taxon>
        <taxon>Gammaproteobacteria</taxon>
        <taxon>Enterobacterales</taxon>
        <taxon>Erwiniaceae</taxon>
        <taxon>Izhakiella</taxon>
    </lineage>
</organism>
<evidence type="ECO:0000313" key="2">
    <source>
        <dbReference type="Proteomes" id="UP000242222"/>
    </source>
</evidence>
<dbReference type="EMBL" id="FOVC01000004">
    <property type="protein sequence ID" value="SFN25649.1"/>
    <property type="molecule type" value="Genomic_DNA"/>
</dbReference>
<keyword evidence="2" id="KW-1185">Reference proteome</keyword>
<sequence length="109" mass="12338">MQIEQNFRDELSARLGSGLWASHGYRAGRLRVLSLLAATAVLWLPDYLAENKGLHLSYQVSSLKIRGEVSYLTLAENVLPHSPLILKQTARDAVLNHLTRTHRSRMLVY</sequence>
<accession>A0A1I4XK88</accession>
<protein>
    <submittedName>
        <fullName evidence="1">Uncharacterized protein</fullName>
    </submittedName>
</protein>
<proteinExistence type="predicted"/>
<dbReference type="AlphaFoldDB" id="A0A1I4XK88"/>
<reference evidence="2" key="1">
    <citation type="submission" date="2016-10" db="EMBL/GenBank/DDBJ databases">
        <authorList>
            <person name="Varghese N."/>
            <person name="Submissions S."/>
        </authorList>
    </citation>
    <scope>NUCLEOTIDE SEQUENCE [LARGE SCALE GENOMIC DNA]</scope>
    <source>
        <strain evidence="2">N6PO6</strain>
    </source>
</reference>